<dbReference type="Proteomes" id="UP000239772">
    <property type="component" value="Unassembled WGS sequence"/>
</dbReference>
<evidence type="ECO:0000313" key="2">
    <source>
        <dbReference type="Proteomes" id="UP000239772"/>
    </source>
</evidence>
<dbReference type="AlphaFoldDB" id="A0A2T1HS84"/>
<dbReference type="InterPro" id="IPR011739">
    <property type="entry name" value="GTA_rcc01693"/>
</dbReference>
<sequence>MAFGLGVLRLTPGAFWRMTPRELAAAAEGVFGRRRGTAPPTRAALADLMRLFPDEARG</sequence>
<gene>
    <name evidence="1" type="ORF">SLNSH_13580</name>
</gene>
<keyword evidence="2" id="KW-1185">Reference proteome</keyword>
<dbReference type="Pfam" id="PF09550">
    <property type="entry name" value="Phage_TAC_6"/>
    <property type="match status" value="1"/>
</dbReference>
<protein>
    <submittedName>
        <fullName evidence="1">Phage tail assembly chaperone</fullName>
    </submittedName>
</protein>
<comment type="caution">
    <text evidence="1">The sequence shown here is derived from an EMBL/GenBank/DDBJ whole genome shotgun (WGS) entry which is preliminary data.</text>
</comment>
<reference evidence="2" key="1">
    <citation type="submission" date="2018-03" db="EMBL/GenBank/DDBJ databases">
        <authorList>
            <person name="Sun L."/>
            <person name="Liu H."/>
            <person name="Chen W."/>
            <person name="Huang K."/>
            <person name="Liu W."/>
            <person name="Gao X."/>
        </authorList>
    </citation>
    <scope>NUCLEOTIDE SEQUENCE [LARGE SCALE GENOMIC DNA]</scope>
    <source>
        <strain evidence="2">SH9</strain>
    </source>
</reference>
<proteinExistence type="predicted"/>
<dbReference type="InterPro" id="IPR019056">
    <property type="entry name" value="Phage_TAC_6"/>
</dbReference>
<evidence type="ECO:0000313" key="1">
    <source>
        <dbReference type="EMBL" id="PSC04521.1"/>
    </source>
</evidence>
<organism evidence="1 2">
    <name type="scientific">Alsobacter soli</name>
    <dbReference type="NCBI Taxonomy" id="2109933"/>
    <lineage>
        <taxon>Bacteria</taxon>
        <taxon>Pseudomonadati</taxon>
        <taxon>Pseudomonadota</taxon>
        <taxon>Alphaproteobacteria</taxon>
        <taxon>Hyphomicrobiales</taxon>
        <taxon>Alsobacteraceae</taxon>
        <taxon>Alsobacter</taxon>
    </lineage>
</organism>
<dbReference type="NCBIfam" id="TIGR02216">
    <property type="entry name" value="phage_TIGR02216"/>
    <property type="match status" value="1"/>
</dbReference>
<dbReference type="OrthoDB" id="7582980at2"/>
<name>A0A2T1HS84_9HYPH</name>
<accession>A0A2T1HS84</accession>
<dbReference type="EMBL" id="PVZS01000013">
    <property type="protein sequence ID" value="PSC04521.1"/>
    <property type="molecule type" value="Genomic_DNA"/>
</dbReference>